<dbReference type="eggNOG" id="ENOG502RFJD">
    <property type="taxonomic scope" value="Eukaryota"/>
</dbReference>
<dbReference type="KEGG" id="pif:PITG_19309"/>
<dbReference type="HOGENOM" id="CLU_021192_0_1_1"/>
<dbReference type="RefSeq" id="XP_002997101.1">
    <property type="nucleotide sequence ID" value="XM_002997055.1"/>
</dbReference>
<keyword evidence="1" id="KW-0732">Signal</keyword>
<proteinExistence type="predicted"/>
<dbReference type="Proteomes" id="UP000006643">
    <property type="component" value="Unassembled WGS sequence"/>
</dbReference>
<feature type="chain" id="PRO_5003013238" evidence="1">
    <location>
        <begin position="24"/>
        <end position="292"/>
    </location>
</feature>
<dbReference type="OrthoDB" id="126966at2759"/>
<feature type="signal peptide" evidence="1">
    <location>
        <begin position="1"/>
        <end position="23"/>
    </location>
</feature>
<gene>
    <name evidence="2" type="ORF">PITG_19309</name>
</gene>
<sequence length="292" mass="32538">MRHHQRAALILIALACLLAMSAAVIDDQRFALNGRTLRTSMTSDDEKDDDDRMVDLSGLGQSAKLTELGALKDIKMKPIAALTLSKLDEAGDDLFTSPKFKTWVNYVASVAEKHSTTTMMSKLTAQYSDGSLIRMLEAAKKVEGANEIALRLQQRQVRTWIKAEKTADDIFELLKLDEGIEKLLTNSNLGTYVSYMNLFNKYSPGKETTLVNTFVTYYGDEAVAKTIEAAKNEPGSEKLAKELQVALFSQWLREGAQPKDIWKMLGLKEGTVNVSPNGEIWRGYEAFFSLHS</sequence>
<dbReference type="AlphaFoldDB" id="D0NZX3"/>
<dbReference type="InParanoid" id="D0NZX3"/>
<keyword evidence="3" id="KW-1185">Reference proteome</keyword>
<evidence type="ECO:0000313" key="3">
    <source>
        <dbReference type="Proteomes" id="UP000006643"/>
    </source>
</evidence>
<protein>
    <submittedName>
        <fullName evidence="2">Secreted RxLR effector peptide protein, putative</fullName>
    </submittedName>
</protein>
<dbReference type="GeneID" id="9467302"/>
<organism evidence="2 3">
    <name type="scientific">Phytophthora infestans (strain T30-4)</name>
    <name type="common">Potato late blight agent</name>
    <dbReference type="NCBI Taxonomy" id="403677"/>
    <lineage>
        <taxon>Eukaryota</taxon>
        <taxon>Sar</taxon>
        <taxon>Stramenopiles</taxon>
        <taxon>Oomycota</taxon>
        <taxon>Peronosporomycetes</taxon>
        <taxon>Peronosporales</taxon>
        <taxon>Peronosporaceae</taxon>
        <taxon>Phytophthora</taxon>
    </lineage>
</organism>
<dbReference type="VEuPathDB" id="FungiDB:PITG_19309"/>
<accession>D0NZX3</accession>
<evidence type="ECO:0000256" key="1">
    <source>
        <dbReference type="SAM" id="SignalP"/>
    </source>
</evidence>
<reference evidence="3" key="1">
    <citation type="journal article" date="2009" name="Nature">
        <title>Genome sequence and analysis of the Irish potato famine pathogen Phytophthora infestans.</title>
        <authorList>
            <consortium name="The Broad Institute Genome Sequencing Platform"/>
            <person name="Haas B.J."/>
            <person name="Kamoun S."/>
            <person name="Zody M.C."/>
            <person name="Jiang R.H."/>
            <person name="Handsaker R.E."/>
            <person name="Cano L.M."/>
            <person name="Grabherr M."/>
            <person name="Kodira C.D."/>
            <person name="Raffaele S."/>
            <person name="Torto-Alalibo T."/>
            <person name="Bozkurt T.O."/>
            <person name="Ah-Fong A.M."/>
            <person name="Alvarado L."/>
            <person name="Anderson V.L."/>
            <person name="Armstrong M.R."/>
            <person name="Avrova A."/>
            <person name="Baxter L."/>
            <person name="Beynon J."/>
            <person name="Boevink P.C."/>
            <person name="Bollmann S.R."/>
            <person name="Bos J.I."/>
            <person name="Bulone V."/>
            <person name="Cai G."/>
            <person name="Cakir C."/>
            <person name="Carrington J.C."/>
            <person name="Chawner M."/>
            <person name="Conti L."/>
            <person name="Costanzo S."/>
            <person name="Ewan R."/>
            <person name="Fahlgren N."/>
            <person name="Fischbach M.A."/>
            <person name="Fugelstad J."/>
            <person name="Gilroy E.M."/>
            <person name="Gnerre S."/>
            <person name="Green P.J."/>
            <person name="Grenville-Briggs L.J."/>
            <person name="Griffith J."/>
            <person name="Grunwald N.J."/>
            <person name="Horn K."/>
            <person name="Horner N.R."/>
            <person name="Hu C.H."/>
            <person name="Huitema E."/>
            <person name="Jeong D.H."/>
            <person name="Jones A.M."/>
            <person name="Jones J.D."/>
            <person name="Jones R.W."/>
            <person name="Karlsson E.K."/>
            <person name="Kunjeti S.G."/>
            <person name="Lamour K."/>
            <person name="Liu Z."/>
            <person name="Ma L."/>
            <person name="Maclean D."/>
            <person name="Chibucos M.C."/>
            <person name="McDonald H."/>
            <person name="McWalters J."/>
            <person name="Meijer H.J."/>
            <person name="Morgan W."/>
            <person name="Morris P.F."/>
            <person name="Munro C.A."/>
            <person name="O'Neill K."/>
            <person name="Ospina-Giraldo M."/>
            <person name="Pinzon A."/>
            <person name="Pritchard L."/>
            <person name="Ramsahoye B."/>
            <person name="Ren Q."/>
            <person name="Restrepo S."/>
            <person name="Roy S."/>
            <person name="Sadanandom A."/>
            <person name="Savidor A."/>
            <person name="Schornack S."/>
            <person name="Schwartz D.C."/>
            <person name="Schumann U.D."/>
            <person name="Schwessinger B."/>
            <person name="Seyer L."/>
            <person name="Sharpe T."/>
            <person name="Silvar C."/>
            <person name="Song J."/>
            <person name="Studholme D.J."/>
            <person name="Sykes S."/>
            <person name="Thines M."/>
            <person name="van de Vondervoort P.J."/>
            <person name="Phuntumart V."/>
            <person name="Wawra S."/>
            <person name="Weide R."/>
            <person name="Win J."/>
            <person name="Young C."/>
            <person name="Zhou S."/>
            <person name="Fry W."/>
            <person name="Meyers B.C."/>
            <person name="van West P."/>
            <person name="Ristaino J."/>
            <person name="Govers F."/>
            <person name="Birch P.R."/>
            <person name="Whisson S.C."/>
            <person name="Judelson H.S."/>
            <person name="Nusbaum C."/>
        </authorList>
    </citation>
    <scope>NUCLEOTIDE SEQUENCE [LARGE SCALE GENOMIC DNA]</scope>
    <source>
        <strain evidence="3">T30-4</strain>
    </source>
</reference>
<dbReference type="OMA" id="NEDRMIN"/>
<evidence type="ECO:0000313" key="2">
    <source>
        <dbReference type="EMBL" id="EEY69689.1"/>
    </source>
</evidence>
<dbReference type="EMBL" id="DS028206">
    <property type="protein sequence ID" value="EEY69689.1"/>
    <property type="molecule type" value="Genomic_DNA"/>
</dbReference>
<name>D0NZX3_PHYIT</name>